<sequence length="43" mass="5022">MCHTAYRIDSCQNQLQDGLSQLKQMMEDIDKTTDTIQQSKTSW</sequence>
<accession>A0ABU8FGZ5</accession>
<keyword evidence="2" id="KW-1185">Reference proteome</keyword>
<organism evidence="1 2">
    <name type="scientific">Bacillus bruguierae</name>
    <dbReference type="NCBI Taxonomy" id="3127667"/>
    <lineage>
        <taxon>Bacteria</taxon>
        <taxon>Bacillati</taxon>
        <taxon>Bacillota</taxon>
        <taxon>Bacilli</taxon>
        <taxon>Bacillales</taxon>
        <taxon>Bacillaceae</taxon>
        <taxon>Bacillus</taxon>
    </lineage>
</organism>
<evidence type="ECO:0000313" key="2">
    <source>
        <dbReference type="Proteomes" id="UP001372526"/>
    </source>
</evidence>
<comment type="caution">
    <text evidence="1">The sequence shown here is derived from an EMBL/GenBank/DDBJ whole genome shotgun (WGS) entry which is preliminary data.</text>
</comment>
<evidence type="ECO:0000313" key="1">
    <source>
        <dbReference type="EMBL" id="MEI4801958.1"/>
    </source>
</evidence>
<protein>
    <recommendedName>
        <fullName evidence="3">WXG100 family type VII secretion target</fullName>
    </recommendedName>
</protein>
<evidence type="ECO:0008006" key="3">
    <source>
        <dbReference type="Google" id="ProtNLM"/>
    </source>
</evidence>
<proteinExistence type="predicted"/>
<gene>
    <name evidence="1" type="ORF">WAZ07_11575</name>
</gene>
<dbReference type="Proteomes" id="UP001372526">
    <property type="component" value="Unassembled WGS sequence"/>
</dbReference>
<reference evidence="1 2" key="1">
    <citation type="submission" date="2024-01" db="EMBL/GenBank/DDBJ databases">
        <title>Seven novel Bacillus-like species.</title>
        <authorList>
            <person name="Liu G."/>
        </authorList>
    </citation>
    <scope>NUCLEOTIDE SEQUENCE [LARGE SCALE GENOMIC DNA]</scope>
    <source>
        <strain evidence="1 2">FJAT-51639</strain>
    </source>
</reference>
<name>A0ABU8FGZ5_9BACI</name>
<dbReference type="RefSeq" id="WP_336472563.1">
    <property type="nucleotide sequence ID" value="NZ_JBAWSX010000005.1"/>
</dbReference>
<dbReference type="EMBL" id="JBAWSX010000005">
    <property type="protein sequence ID" value="MEI4801958.1"/>
    <property type="molecule type" value="Genomic_DNA"/>
</dbReference>